<reference evidence="1" key="1">
    <citation type="submission" date="2021-06" db="EMBL/GenBank/DDBJ databases">
        <authorList>
            <person name="Kallberg Y."/>
            <person name="Tangrot J."/>
            <person name="Rosling A."/>
        </authorList>
    </citation>
    <scope>NUCLEOTIDE SEQUENCE</scope>
    <source>
        <strain evidence="1">MA461A</strain>
    </source>
</reference>
<sequence length="75" mass="8896">MSRKFEQDNSVYIHLLAYKLMGLEFQDILLDEFLSIFGKQFSGKDIWLDSQLRLPHSNQLALLTSYEAFRQRIVE</sequence>
<feature type="non-terminal residue" evidence="1">
    <location>
        <position position="75"/>
    </location>
</feature>
<gene>
    <name evidence="1" type="ORF">RPERSI_LOCUS34835</name>
</gene>
<organism evidence="1 2">
    <name type="scientific">Racocetra persica</name>
    <dbReference type="NCBI Taxonomy" id="160502"/>
    <lineage>
        <taxon>Eukaryota</taxon>
        <taxon>Fungi</taxon>
        <taxon>Fungi incertae sedis</taxon>
        <taxon>Mucoromycota</taxon>
        <taxon>Glomeromycotina</taxon>
        <taxon>Glomeromycetes</taxon>
        <taxon>Diversisporales</taxon>
        <taxon>Gigasporaceae</taxon>
        <taxon>Racocetra</taxon>
    </lineage>
</organism>
<keyword evidence="2" id="KW-1185">Reference proteome</keyword>
<evidence type="ECO:0000313" key="1">
    <source>
        <dbReference type="EMBL" id="CAG8847840.1"/>
    </source>
</evidence>
<name>A0ACA9ST34_9GLOM</name>
<protein>
    <submittedName>
        <fullName evidence="1">6833_t:CDS:1</fullName>
    </submittedName>
</protein>
<evidence type="ECO:0000313" key="2">
    <source>
        <dbReference type="Proteomes" id="UP000789920"/>
    </source>
</evidence>
<proteinExistence type="predicted"/>
<accession>A0ACA9ST34</accession>
<comment type="caution">
    <text evidence="1">The sequence shown here is derived from an EMBL/GenBank/DDBJ whole genome shotgun (WGS) entry which is preliminary data.</text>
</comment>
<dbReference type="Proteomes" id="UP000789920">
    <property type="component" value="Unassembled WGS sequence"/>
</dbReference>
<dbReference type="EMBL" id="CAJVQC010157929">
    <property type="protein sequence ID" value="CAG8847840.1"/>
    <property type="molecule type" value="Genomic_DNA"/>
</dbReference>